<evidence type="ECO:0000256" key="2">
    <source>
        <dbReference type="SAM" id="MobiDB-lite"/>
    </source>
</evidence>
<dbReference type="GO" id="GO:0005813">
    <property type="term" value="C:centrosome"/>
    <property type="evidence" value="ECO:0007669"/>
    <property type="project" value="TreeGrafter"/>
</dbReference>
<evidence type="ECO:0000256" key="1">
    <source>
        <dbReference type="SAM" id="Coils"/>
    </source>
</evidence>
<feature type="region of interest" description="Disordered" evidence="2">
    <location>
        <begin position="85"/>
        <end position="114"/>
    </location>
</feature>
<sequence>MPFMTSIKLKVNMKSESESDSDSETEDEDEERSYRNNRSLTSEEDESSAFSAANTNFHRKSYSEYENGLKKEDSYNRTVESDAFRPSHSVVNSHVSDGYDGALTTGDTSQYSGRPNYPNGNISDSDANHHRELSSVAPINSAVTSNSSIDLKEEYRKLYIIYETTFQELSQLKAEEMNYRKETDNTIQTLKLNLDLLESEKNKLSSNLQDSQNLISDYEHEKNKLLGEVMSLNSQLSSVSRIKDEIQSKLESSQFTIQSLEKQLNEFNRADHMSRLRGHHNSILEEMKLRHEKDTLSYKENIDNLQSKLNSKIEEAEDLALKNSELQRKYQQLQIEKAEWVNKMSEELEVAQKKCQLFLESGTIEEINRLKLQVQHLEEDKSNIERENSLLKDEIKSLKAELDTAEALQKLAFSKGKQEASVKGQKDMNLQQELENSLKNVRSLRSEKHSLKKQLNNTEIELKDASKRAELFESQYIESKKRLEELEEKLRSISSNESTTIQFYEKKIQNLENELSNLKKSVYDASINEKMLIQSNEELQKKMTELIQKHMTDKIQAVKTCQEQLLELHESTLQKEKEKIESKANAELKDVCFKYENKISEMQKEIKALNDGLYDSKNQYLALYKENQNLQAKFDEISKPKEREEIEKEIRLEYEGKLIEMKAQLIKQNKEYLASIFKEDLEKAQLEWTKQKMVDIKDFIENTKQRLSDEFQNCLQKEQMELQRKLESEKERLHKEFEETKVNLKKRYEEDRDKLTAMLNQDLQCKWEKKLDTLKERHENEIKYMQNQFDSKLLQMENEMKCLKEKISVKTDENDEVQKLKQDFMFQQEKWQEEKDALVHAESVLNENLKSLIATEQKLRDKLKRYQRHVAAVKKHYEEKIRTLQAELSDFQKSCNEKQNQLHSLQAKHEQDLLQSDLKKYNPSRNVIVQTEEEMVPKSKIYSLEDKFFKCLMNISDGIRHYVNESKKRNAEKIQSALMHYHQQISSKLLQDLSKDAQSFAPTIVIPRASTQAETISKETYETSSIPQNRYNTKFKTSTPANLYSTDKHFEQAEKISRQNDNAISNELSLIPNFNPQTSIKSVHSIPAQESSQSRIQIPNLYSAALKTPRLDIFNSGDSLLTEKVIFNKGPENNIMRNHINNKDYESVDRFEDISYDFLSLNLPSGLFDPSKMTGHRLEQGDNVKYFDNNKDSFPVKLFSSEG</sequence>
<proteinExistence type="predicted"/>
<feature type="coiled-coil region" evidence="1">
    <location>
        <begin position="180"/>
        <end position="270"/>
    </location>
</feature>
<dbReference type="Proteomes" id="UP000807504">
    <property type="component" value="Unassembled WGS sequence"/>
</dbReference>
<name>A0A8T0E667_ARGBR</name>
<keyword evidence="4" id="KW-1185">Reference proteome</keyword>
<dbReference type="AlphaFoldDB" id="A0A8T0E667"/>
<dbReference type="GO" id="GO:0007099">
    <property type="term" value="P:centriole replication"/>
    <property type="evidence" value="ECO:0007669"/>
    <property type="project" value="TreeGrafter"/>
</dbReference>
<feature type="coiled-coil region" evidence="1">
    <location>
        <begin position="849"/>
        <end position="908"/>
    </location>
</feature>
<organism evidence="3 4">
    <name type="scientific">Argiope bruennichi</name>
    <name type="common">Wasp spider</name>
    <name type="synonym">Aranea bruennichi</name>
    <dbReference type="NCBI Taxonomy" id="94029"/>
    <lineage>
        <taxon>Eukaryota</taxon>
        <taxon>Metazoa</taxon>
        <taxon>Ecdysozoa</taxon>
        <taxon>Arthropoda</taxon>
        <taxon>Chelicerata</taxon>
        <taxon>Arachnida</taxon>
        <taxon>Araneae</taxon>
        <taxon>Araneomorphae</taxon>
        <taxon>Entelegynae</taxon>
        <taxon>Araneoidea</taxon>
        <taxon>Araneidae</taxon>
        <taxon>Argiope</taxon>
    </lineage>
</organism>
<comment type="caution">
    <text evidence="3">The sequence shown here is derived from an EMBL/GenBank/DDBJ whole genome shotgun (WGS) entry which is preliminary data.</text>
</comment>
<feature type="region of interest" description="Disordered" evidence="2">
    <location>
        <begin position="1"/>
        <end position="66"/>
    </location>
</feature>
<keyword evidence="1" id="KW-0175">Coiled coil</keyword>
<feature type="compositionally biased region" description="Acidic residues" evidence="2">
    <location>
        <begin position="18"/>
        <end position="31"/>
    </location>
</feature>
<dbReference type="PANTHER" id="PTHR10337:SF6">
    <property type="entry name" value="CENTROSOMAL PROTEIN OF 152 KDA"/>
    <property type="match status" value="1"/>
</dbReference>
<feature type="coiled-coil region" evidence="1">
    <location>
        <begin position="299"/>
        <end position="612"/>
    </location>
</feature>
<evidence type="ECO:0000313" key="4">
    <source>
        <dbReference type="Proteomes" id="UP000807504"/>
    </source>
</evidence>
<feature type="compositionally biased region" description="Polar residues" evidence="2">
    <location>
        <begin position="105"/>
        <end position="114"/>
    </location>
</feature>
<dbReference type="InterPro" id="IPR051235">
    <property type="entry name" value="CEP152/SHC-Transforming"/>
</dbReference>
<gene>
    <name evidence="3" type="ORF">HNY73_022764</name>
</gene>
<dbReference type="EMBL" id="JABXBU010002231">
    <property type="protein sequence ID" value="KAF8764714.1"/>
    <property type="molecule type" value="Genomic_DNA"/>
</dbReference>
<evidence type="ECO:0000313" key="3">
    <source>
        <dbReference type="EMBL" id="KAF8764714.1"/>
    </source>
</evidence>
<reference evidence="3" key="2">
    <citation type="submission" date="2020-06" db="EMBL/GenBank/DDBJ databases">
        <authorList>
            <person name="Sheffer M."/>
        </authorList>
    </citation>
    <scope>NUCLEOTIDE SEQUENCE</scope>
</reference>
<reference evidence="3" key="1">
    <citation type="journal article" date="2020" name="bioRxiv">
        <title>Chromosome-level reference genome of the European wasp spider Argiope bruennichi: a resource for studies on range expansion and evolutionary adaptation.</title>
        <authorList>
            <person name="Sheffer M.M."/>
            <person name="Hoppe A."/>
            <person name="Krehenwinkel H."/>
            <person name="Uhl G."/>
            <person name="Kuss A.W."/>
            <person name="Jensen L."/>
            <person name="Jensen C."/>
            <person name="Gillespie R.G."/>
            <person name="Hoff K.J."/>
            <person name="Prost S."/>
        </authorList>
    </citation>
    <scope>NUCLEOTIDE SEQUENCE</scope>
</reference>
<dbReference type="PANTHER" id="PTHR10337">
    <property type="entry name" value="SHC TRANSFORMING PROTEIN"/>
    <property type="match status" value="1"/>
</dbReference>
<protein>
    <submittedName>
        <fullName evidence="3">Centrosomal protein of 152 kDa like protein</fullName>
    </submittedName>
</protein>
<feature type="coiled-coil region" evidence="1">
    <location>
        <begin position="712"/>
        <end position="820"/>
    </location>
</feature>
<accession>A0A8T0E667</accession>